<proteinExistence type="predicted"/>
<dbReference type="SUPFAM" id="SSF52540">
    <property type="entry name" value="P-loop containing nucleoside triphosphate hydrolases"/>
    <property type="match status" value="1"/>
</dbReference>
<reference evidence="4" key="1">
    <citation type="submission" date="2020-11" db="EMBL/GenBank/DDBJ databases">
        <title>Sequencing the genomes of 1000 actinobacteria strains.</title>
        <authorList>
            <person name="Klenk H.-P."/>
        </authorList>
    </citation>
    <scope>NUCLEOTIDE SEQUENCE</scope>
    <source>
        <strain evidence="4">DSM 43175</strain>
    </source>
</reference>
<dbReference type="GO" id="GO:0003677">
    <property type="term" value="F:DNA binding"/>
    <property type="evidence" value="ECO:0007669"/>
    <property type="project" value="UniProtKB-KW"/>
</dbReference>
<dbReference type="RefSeq" id="WP_197013221.1">
    <property type="nucleotide sequence ID" value="NZ_BAABES010000011.1"/>
</dbReference>
<gene>
    <name evidence="4" type="ORF">IW256_004917</name>
</gene>
<dbReference type="EMBL" id="JADOUA010000001">
    <property type="protein sequence ID" value="MBG6090804.1"/>
    <property type="molecule type" value="Genomic_DNA"/>
</dbReference>
<dbReference type="InterPro" id="IPR011990">
    <property type="entry name" value="TPR-like_helical_dom_sf"/>
</dbReference>
<evidence type="ECO:0000313" key="4">
    <source>
        <dbReference type="EMBL" id="MBG6090804.1"/>
    </source>
</evidence>
<sequence length="979" mass="104643">MGEGERSGVLIGRTAELATLTAALDRAAAGSAGVVLVSGDAGAGKSHLVATLARAARERGCAVLVGQCAELGESMPYLPLADALWTGSRDPELHAALEARPVLRRLLPDGQEPGAPAGGGASELGRQQVYGAVLGLLGELGRRSPVVLVLEDLHWADRSTRHLLTFLSRVLQHERVCLIGTYRSDDLHRRHPLRPVVAELLRLPNVTAAEVGPFGPDETGEYLAALAGDGVPPTAEEIARVHLRSEGNPFYAAELYTAARDGEEMPALLADLLLARVERLSENAARVVRAASVAGRRVDDELVRRVSALDEATVGEALREIVHHQLLVPDGAEGYTFRHALLREAVYADLLPGERTRLHAAFAALLADGPAAGHARAAAELAHHSLAAHDLPAAFTASLRAGREADRMGAPDEAHEHYDRALSLWDAVPDPEQAAGAGRVRVELDAARASGRAGDTRRAVSRLRRLLESAPRDDVRLGVLLREKLAHHLVDLDPEEATAVAREAVGMLPAEPPTPERAAALATYARNLLIREEDPRIPAIAEEAIAAARATGTAHAEASALVTLGFHRESRDPAPEVQALFARARDLAIEDGNHQVALRAAFHHARAMFDRGDLDGAARAADEAMRFVRANGLGWSSYGTTLRCLEFLIRYTTGDWEAAGRLAGGFQVRVVRPVEAQVSAYALFVEVARGEDITERMRWLERVWPQDPFIAYVARGLAAEDALWRGDTDAALEHTTALLASMAPRDVAAIRIIGTALWAQADRAVRARASGDAETAEAAAKAADDLLERARTAASTTPDGRPRTWLGLEGHAWLARAEAERARAHGDDDPGLWRAAVAAFSYGFTYEVARSRRRLAEALAVRGAREEAAAEWGAALRDAEALGAAPLVRALRDLGTRARLGASRPAPSPAAGLTAREREVLALVAAGRNNKEIAAALFISPKTASVHVSNILAKLGVTSRTQAAAKARDEDLLGDRPRR</sequence>
<keyword evidence="4" id="KW-0238">DNA-binding</keyword>
<evidence type="ECO:0000259" key="3">
    <source>
        <dbReference type="PROSITE" id="PS50043"/>
    </source>
</evidence>
<organism evidence="4 5">
    <name type="scientific">Actinomadura viridis</name>
    <dbReference type="NCBI Taxonomy" id="58110"/>
    <lineage>
        <taxon>Bacteria</taxon>
        <taxon>Bacillati</taxon>
        <taxon>Actinomycetota</taxon>
        <taxon>Actinomycetes</taxon>
        <taxon>Streptosporangiales</taxon>
        <taxon>Thermomonosporaceae</taxon>
        <taxon>Actinomadura</taxon>
    </lineage>
</organism>
<dbReference type="PROSITE" id="PS50043">
    <property type="entry name" value="HTH_LUXR_2"/>
    <property type="match status" value="1"/>
</dbReference>
<accession>A0A931DLD5</accession>
<comment type="caution">
    <text evidence="4">The sequence shown here is derived from an EMBL/GenBank/DDBJ whole genome shotgun (WGS) entry which is preliminary data.</text>
</comment>
<dbReference type="SUPFAM" id="SSF46894">
    <property type="entry name" value="C-terminal effector domain of the bipartite response regulators"/>
    <property type="match status" value="1"/>
</dbReference>
<evidence type="ECO:0000256" key="2">
    <source>
        <dbReference type="ARBA" id="ARBA00022840"/>
    </source>
</evidence>
<dbReference type="InterPro" id="IPR003593">
    <property type="entry name" value="AAA+_ATPase"/>
</dbReference>
<dbReference type="PANTHER" id="PTHR16305">
    <property type="entry name" value="TESTICULAR SOLUBLE ADENYLYL CYCLASE"/>
    <property type="match status" value="1"/>
</dbReference>
<evidence type="ECO:0000256" key="1">
    <source>
        <dbReference type="ARBA" id="ARBA00022741"/>
    </source>
</evidence>
<keyword evidence="1" id="KW-0547">Nucleotide-binding</keyword>
<dbReference type="SUPFAM" id="SSF48452">
    <property type="entry name" value="TPR-like"/>
    <property type="match status" value="1"/>
</dbReference>
<dbReference type="InterPro" id="IPR016032">
    <property type="entry name" value="Sig_transdc_resp-reg_C-effctor"/>
</dbReference>
<dbReference type="PRINTS" id="PR00038">
    <property type="entry name" value="HTHLUXR"/>
</dbReference>
<dbReference type="InterPro" id="IPR000792">
    <property type="entry name" value="Tscrpt_reg_LuxR_C"/>
</dbReference>
<dbReference type="InterPro" id="IPR027417">
    <property type="entry name" value="P-loop_NTPase"/>
</dbReference>
<name>A0A931DLD5_9ACTN</name>
<dbReference type="GO" id="GO:0004016">
    <property type="term" value="F:adenylate cyclase activity"/>
    <property type="evidence" value="ECO:0007669"/>
    <property type="project" value="TreeGrafter"/>
</dbReference>
<dbReference type="InterPro" id="IPR036388">
    <property type="entry name" value="WH-like_DNA-bd_sf"/>
</dbReference>
<dbReference type="Gene3D" id="3.40.50.300">
    <property type="entry name" value="P-loop containing nucleotide triphosphate hydrolases"/>
    <property type="match status" value="1"/>
</dbReference>
<dbReference type="GO" id="GO:0005524">
    <property type="term" value="F:ATP binding"/>
    <property type="evidence" value="ECO:0007669"/>
    <property type="project" value="UniProtKB-KW"/>
</dbReference>
<dbReference type="PANTHER" id="PTHR16305:SF35">
    <property type="entry name" value="TRANSCRIPTIONAL ACTIVATOR DOMAIN"/>
    <property type="match status" value="1"/>
</dbReference>
<feature type="domain" description="HTH luxR-type" evidence="3">
    <location>
        <begin position="906"/>
        <end position="971"/>
    </location>
</feature>
<dbReference type="AlphaFoldDB" id="A0A931DLD5"/>
<dbReference type="GO" id="GO:0006355">
    <property type="term" value="P:regulation of DNA-templated transcription"/>
    <property type="evidence" value="ECO:0007669"/>
    <property type="project" value="InterPro"/>
</dbReference>
<dbReference type="Pfam" id="PF00196">
    <property type="entry name" value="GerE"/>
    <property type="match status" value="1"/>
</dbReference>
<dbReference type="Proteomes" id="UP000614047">
    <property type="component" value="Unassembled WGS sequence"/>
</dbReference>
<dbReference type="Gene3D" id="1.10.10.10">
    <property type="entry name" value="Winged helix-like DNA-binding domain superfamily/Winged helix DNA-binding domain"/>
    <property type="match status" value="1"/>
</dbReference>
<evidence type="ECO:0000313" key="5">
    <source>
        <dbReference type="Proteomes" id="UP000614047"/>
    </source>
</evidence>
<keyword evidence="5" id="KW-1185">Reference proteome</keyword>
<dbReference type="SMART" id="SM00382">
    <property type="entry name" value="AAA"/>
    <property type="match status" value="1"/>
</dbReference>
<dbReference type="SMART" id="SM00421">
    <property type="entry name" value="HTH_LUXR"/>
    <property type="match status" value="1"/>
</dbReference>
<protein>
    <submittedName>
        <fullName evidence="4">DNA-binding CsgD family transcriptional regulator</fullName>
    </submittedName>
</protein>
<dbReference type="Pfam" id="PF13191">
    <property type="entry name" value="AAA_16"/>
    <property type="match status" value="1"/>
</dbReference>
<keyword evidence="2" id="KW-0067">ATP-binding</keyword>
<dbReference type="CDD" id="cd06170">
    <property type="entry name" value="LuxR_C_like"/>
    <property type="match status" value="1"/>
</dbReference>
<dbReference type="InterPro" id="IPR041664">
    <property type="entry name" value="AAA_16"/>
</dbReference>
<dbReference type="GO" id="GO:0005737">
    <property type="term" value="C:cytoplasm"/>
    <property type="evidence" value="ECO:0007669"/>
    <property type="project" value="TreeGrafter"/>
</dbReference>